<dbReference type="PANTHER" id="PTHR24273">
    <property type="entry name" value="FI04643P-RELATED"/>
    <property type="match status" value="1"/>
</dbReference>
<dbReference type="Proteomes" id="UP001152320">
    <property type="component" value="Chromosome 1"/>
</dbReference>
<keyword evidence="1" id="KW-0677">Repeat</keyword>
<organism evidence="3 4">
    <name type="scientific">Holothuria leucospilota</name>
    <name type="common">Black long sea cucumber</name>
    <name type="synonym">Mertensiothuria leucospilota</name>
    <dbReference type="NCBI Taxonomy" id="206669"/>
    <lineage>
        <taxon>Eukaryota</taxon>
        <taxon>Metazoa</taxon>
        <taxon>Echinodermata</taxon>
        <taxon>Eleutherozoa</taxon>
        <taxon>Echinozoa</taxon>
        <taxon>Holothuroidea</taxon>
        <taxon>Aspidochirotacea</taxon>
        <taxon>Aspidochirotida</taxon>
        <taxon>Holothuriidae</taxon>
        <taxon>Holothuria</taxon>
    </lineage>
</organism>
<dbReference type="EMBL" id="JAIZAY010000001">
    <property type="protein sequence ID" value="KAJ8049514.1"/>
    <property type="molecule type" value="Genomic_DNA"/>
</dbReference>
<sequence>MADKLSVSNEKLSAYHDQHAPQAHCPPEVTLYIPQSSKQTELQFSANCSDNSGEIIKPNCTRQQNGEFLSLVNNLETVTCTCTDKSSNFDQCDFTVGVRDQHAPQAHCPPEVTLYIPQSSKQTELQFSANCSDNSGEMIKPNCTRQQNGEFLSLDNNLEAVTCTCTDKSSNFDRCNFTVGVRDQHAPQAHCPPEVTLYIPQSSKQTELQFSANCSDNSGEIIKPNCTRQQNGEFLSLDNNLETVTCTCTDKSSNFDQCDFTVGVRDQHVPQAHCPPEVTLYIPQSSKQTELQFSANCSDNSGEIIKPNCTRQQNGEFLSLDNNLETVTCTCTDKSSNFDQCNFTVGVRDRSPPEALCPDNVRLFIPDSANEVQLQFTATCTDNSGQQIEPNCTRPLNGSSISLADDKEIVICTCMDYSDNHDYCNFTVSVMDRTTPIPTCPGDMLIFLSNSTNRAMLEFSATCTDNSQEQLQPNCTRPPDGSVLFLADSPEVVRCACTDASGNDRECNFTVTVKDKTKPTATCESDIRSNRTIVPWNANCTDNTGEVKPAVCNHQGNQFVVGNTSVTCTCTDTSNNTDVCSFTVSVDVFCPEESFETVKGSLHFPATKVNQSAYSVEKCYSSNTSLAVIRCNPSIDGAALWGEPETQKCVVSKENIEYRAETFKENLRNVTAKNVAAMVSELKEITESSDGATAFIEEAGDVLQNISNVNSTSPEVTIKFIEVVGNFMNNLEKKNEEGRDEKVNEKEDKPKVDTDKILKSIETQLRNVQSSSENLTSVQESIAVNVVHVTPLTEAIAFINFKPKESDRGNRSDEFEVKNGAPNEEEQKEIHISIVIPIEAYEDYYDGKVLRYIYRHTSKGLRMQPHPLPFLFNGVWTKKQFLGRVIGKFEPIFSGYAGLSPNQ</sequence>
<evidence type="ECO:0000256" key="1">
    <source>
        <dbReference type="ARBA" id="ARBA00022737"/>
    </source>
</evidence>
<dbReference type="PANTHER" id="PTHR24273:SF32">
    <property type="entry name" value="HYALIN"/>
    <property type="match status" value="1"/>
</dbReference>
<dbReference type="InterPro" id="IPR003410">
    <property type="entry name" value="HYR_dom"/>
</dbReference>
<gene>
    <name evidence="3" type="ORF">HOLleu_02288</name>
</gene>
<proteinExistence type="predicted"/>
<feature type="domain" description="HYR" evidence="2">
    <location>
        <begin position="16"/>
        <end position="100"/>
    </location>
</feature>
<comment type="caution">
    <text evidence="3">The sequence shown here is derived from an EMBL/GenBank/DDBJ whole genome shotgun (WGS) entry which is preliminary data.</text>
</comment>
<feature type="domain" description="HYR" evidence="2">
    <location>
        <begin position="182"/>
        <end position="266"/>
    </location>
</feature>
<protein>
    <submittedName>
        <fullName evidence="3">Hyalin</fullName>
    </submittedName>
</protein>
<accession>A0A9Q1HJN7</accession>
<reference evidence="3" key="1">
    <citation type="submission" date="2021-10" db="EMBL/GenBank/DDBJ databases">
        <title>Tropical sea cucumber genome reveals ecological adaptation and Cuvierian tubules defense mechanism.</title>
        <authorList>
            <person name="Chen T."/>
        </authorList>
    </citation>
    <scope>NUCLEOTIDE SEQUENCE</scope>
    <source>
        <strain evidence="3">Nanhai2018</strain>
        <tissue evidence="3">Muscle</tissue>
    </source>
</reference>
<feature type="domain" description="HYR" evidence="2">
    <location>
        <begin position="431"/>
        <end position="515"/>
    </location>
</feature>
<evidence type="ECO:0000313" key="4">
    <source>
        <dbReference type="Proteomes" id="UP001152320"/>
    </source>
</evidence>
<dbReference type="Pfam" id="PF02494">
    <property type="entry name" value="HYR"/>
    <property type="match status" value="2"/>
</dbReference>
<dbReference type="PROSITE" id="PS50825">
    <property type="entry name" value="HYR"/>
    <property type="match status" value="3"/>
</dbReference>
<keyword evidence="4" id="KW-1185">Reference proteome</keyword>
<name>A0A9Q1HJN7_HOLLE</name>
<evidence type="ECO:0000259" key="2">
    <source>
        <dbReference type="PROSITE" id="PS50825"/>
    </source>
</evidence>
<evidence type="ECO:0000313" key="3">
    <source>
        <dbReference type="EMBL" id="KAJ8049514.1"/>
    </source>
</evidence>
<dbReference type="AlphaFoldDB" id="A0A9Q1HJN7"/>